<evidence type="ECO:0000313" key="1">
    <source>
        <dbReference type="EMBL" id="CDH43916.1"/>
    </source>
</evidence>
<name>A0A7U7J1R5_9GAMM</name>
<dbReference type="AlphaFoldDB" id="A0A7U7J1R5"/>
<comment type="caution">
    <text evidence="1">The sequence shown here is derived from an EMBL/GenBank/DDBJ whole genome shotgun (WGS) entry which is preliminary data.</text>
</comment>
<dbReference type="Pfam" id="PF13527">
    <property type="entry name" value="Acetyltransf_9"/>
    <property type="match status" value="1"/>
</dbReference>
<keyword evidence="2" id="KW-1185">Reference proteome</keyword>
<dbReference type="OrthoDB" id="8542820at2"/>
<dbReference type="EMBL" id="CBTK010000046">
    <property type="protein sequence ID" value="CDH43916.1"/>
    <property type="molecule type" value="Genomic_DNA"/>
</dbReference>
<dbReference type="RefSeq" id="WP_034431005.1">
    <property type="nucleotide sequence ID" value="NZ_CBTK010000046.1"/>
</dbReference>
<dbReference type="Proteomes" id="UP000019184">
    <property type="component" value="Unassembled WGS sequence"/>
</dbReference>
<protein>
    <recommendedName>
        <fullName evidence="3">N-acetyltransferase domain-containing protein</fullName>
    </recommendedName>
</protein>
<reference evidence="1 2" key="1">
    <citation type="journal article" date="2014" name="ISME J.">
        <title>Candidatus Competibacter-lineage genomes retrieved from metagenomes reveal functional metabolic diversity.</title>
        <authorList>
            <person name="McIlroy S.J."/>
            <person name="Albertsen M."/>
            <person name="Andresen E.K."/>
            <person name="Saunders A.M."/>
            <person name="Kristiansen R."/>
            <person name="Stokholm-Bjerregaard M."/>
            <person name="Nielsen K.L."/>
            <person name="Nielsen P.H."/>
        </authorList>
    </citation>
    <scope>NUCLEOTIDE SEQUENCE [LARGE SCALE GENOMIC DNA]</scope>
    <source>
        <strain evidence="1 2">Run_B_J11</strain>
    </source>
</reference>
<proteinExistence type="predicted"/>
<dbReference type="Gene3D" id="3.40.630.30">
    <property type="match status" value="1"/>
</dbReference>
<evidence type="ECO:0008006" key="3">
    <source>
        <dbReference type="Google" id="ProtNLM"/>
    </source>
</evidence>
<dbReference type="InterPro" id="IPR016181">
    <property type="entry name" value="Acyl_CoA_acyltransferase"/>
</dbReference>
<sequence length="316" mass="36353">MPEPKDETYHTRDYRPGDETAIAALFGTVFGQPLTENQWRWKYTGTGIRPPLARLAFDHTGRLVGHAGAISLRGWRQGQPLPFLQICDVMVHPDARGQLGQRNLFTVLARELLSSLAERWPEALAYGFPGRRPFRLGEYARVYGRVEQVSALYRPSWRGLFSWLYTRPLAWNDPRLDSLWARLVPGFALALVRDRDYLRWRYATHPCRVYQLLGIYLAGRLLGWAVVQRDDHHLRIIDLLVSQRWLKPALAALEHTAAVAGASEVEIWLPPGWRETLDGQQKLTEVVVANMIWRLPIPTTEVREALYYTMGDLDIF</sequence>
<accession>A0A7U7J1R5</accession>
<organism evidence="1 2">
    <name type="scientific">Candidatus Contendobacter odensis Run_B_J11</name>
    <dbReference type="NCBI Taxonomy" id="1400861"/>
    <lineage>
        <taxon>Bacteria</taxon>
        <taxon>Pseudomonadati</taxon>
        <taxon>Pseudomonadota</taxon>
        <taxon>Gammaproteobacteria</taxon>
        <taxon>Candidatus Competibacteraceae</taxon>
        <taxon>Candidatus Contendibacter</taxon>
    </lineage>
</organism>
<evidence type="ECO:0000313" key="2">
    <source>
        <dbReference type="Proteomes" id="UP000019184"/>
    </source>
</evidence>
<dbReference type="SUPFAM" id="SSF55729">
    <property type="entry name" value="Acyl-CoA N-acyltransferases (Nat)"/>
    <property type="match status" value="1"/>
</dbReference>
<gene>
    <name evidence="1" type="ORF">BN874_140009</name>
</gene>